<gene>
    <name evidence="2" type="ORF">PVAP13_1KG558601</name>
</gene>
<evidence type="ECO:0000313" key="2">
    <source>
        <dbReference type="EMBL" id="KAG2662754.1"/>
    </source>
</evidence>
<dbReference type="Proteomes" id="UP000823388">
    <property type="component" value="Chromosome 1K"/>
</dbReference>
<protein>
    <submittedName>
        <fullName evidence="2">Uncharacterized protein</fullName>
    </submittedName>
</protein>
<feature type="compositionally biased region" description="Polar residues" evidence="1">
    <location>
        <begin position="95"/>
        <end position="120"/>
    </location>
</feature>
<comment type="caution">
    <text evidence="2">The sequence shown here is derived from an EMBL/GenBank/DDBJ whole genome shotgun (WGS) entry which is preliminary data.</text>
</comment>
<proteinExistence type="predicted"/>
<accession>A0A8T0Y0K5</accession>
<evidence type="ECO:0000256" key="1">
    <source>
        <dbReference type="SAM" id="MobiDB-lite"/>
    </source>
</evidence>
<organism evidence="2 3">
    <name type="scientific">Panicum virgatum</name>
    <name type="common">Blackwell switchgrass</name>
    <dbReference type="NCBI Taxonomy" id="38727"/>
    <lineage>
        <taxon>Eukaryota</taxon>
        <taxon>Viridiplantae</taxon>
        <taxon>Streptophyta</taxon>
        <taxon>Embryophyta</taxon>
        <taxon>Tracheophyta</taxon>
        <taxon>Spermatophyta</taxon>
        <taxon>Magnoliopsida</taxon>
        <taxon>Liliopsida</taxon>
        <taxon>Poales</taxon>
        <taxon>Poaceae</taxon>
        <taxon>PACMAD clade</taxon>
        <taxon>Panicoideae</taxon>
        <taxon>Panicodae</taxon>
        <taxon>Paniceae</taxon>
        <taxon>Panicinae</taxon>
        <taxon>Panicum</taxon>
        <taxon>Panicum sect. Hiantes</taxon>
    </lineage>
</organism>
<feature type="compositionally biased region" description="Polar residues" evidence="1">
    <location>
        <begin position="1"/>
        <end position="12"/>
    </location>
</feature>
<reference evidence="2 3" key="1">
    <citation type="submission" date="2020-05" db="EMBL/GenBank/DDBJ databases">
        <title>WGS assembly of Panicum virgatum.</title>
        <authorList>
            <person name="Lovell J.T."/>
            <person name="Jenkins J."/>
            <person name="Shu S."/>
            <person name="Juenger T.E."/>
            <person name="Schmutz J."/>
        </authorList>
    </citation>
    <scope>NUCLEOTIDE SEQUENCE [LARGE SCALE GENOMIC DNA]</scope>
    <source>
        <strain evidence="3">cv. AP13</strain>
    </source>
</reference>
<feature type="region of interest" description="Disordered" evidence="1">
    <location>
        <begin position="1"/>
        <end position="25"/>
    </location>
</feature>
<dbReference type="EMBL" id="CM029037">
    <property type="protein sequence ID" value="KAG2662754.1"/>
    <property type="molecule type" value="Genomic_DNA"/>
</dbReference>
<name>A0A8T0Y0K5_PANVG</name>
<keyword evidence="3" id="KW-1185">Reference proteome</keyword>
<feature type="region of interest" description="Disordered" evidence="1">
    <location>
        <begin position="63"/>
        <end position="126"/>
    </location>
</feature>
<sequence>MVVSSLFQSTPNPIGGRAPPARSIEGESLRPHLALLRPHLALLRPHLAPLPCARQVRVDCVIPDEAPPHSAPSASGSPQYQWMAPGPPAAGTPTRGSASRTSCWATSPEPSTRSARSTQGHAWRYR</sequence>
<evidence type="ECO:0000313" key="3">
    <source>
        <dbReference type="Proteomes" id="UP000823388"/>
    </source>
</evidence>
<dbReference type="AlphaFoldDB" id="A0A8T0Y0K5"/>